<protein>
    <recommendedName>
        <fullName evidence="2">Radical SAM core domain-containing protein</fullName>
    </recommendedName>
</protein>
<organism evidence="1">
    <name type="scientific">marine sediment metagenome</name>
    <dbReference type="NCBI Taxonomy" id="412755"/>
    <lineage>
        <taxon>unclassified sequences</taxon>
        <taxon>metagenomes</taxon>
        <taxon>ecological metagenomes</taxon>
    </lineage>
</organism>
<dbReference type="InterPro" id="IPR058240">
    <property type="entry name" value="rSAM_sf"/>
</dbReference>
<dbReference type="Gene3D" id="3.20.20.70">
    <property type="entry name" value="Aldolase class I"/>
    <property type="match status" value="1"/>
</dbReference>
<dbReference type="AlphaFoldDB" id="A0A0F9K6Q4"/>
<gene>
    <name evidence="1" type="ORF">LCGC14_1441890</name>
</gene>
<reference evidence="1" key="1">
    <citation type="journal article" date="2015" name="Nature">
        <title>Complex archaea that bridge the gap between prokaryotes and eukaryotes.</title>
        <authorList>
            <person name="Spang A."/>
            <person name="Saw J.H."/>
            <person name="Jorgensen S.L."/>
            <person name="Zaremba-Niedzwiedzka K."/>
            <person name="Martijn J."/>
            <person name="Lind A.E."/>
            <person name="van Eijk R."/>
            <person name="Schleper C."/>
            <person name="Guy L."/>
            <person name="Ettema T.J."/>
        </authorList>
    </citation>
    <scope>NUCLEOTIDE SEQUENCE</scope>
</reference>
<sequence length="132" mass="15710">MSRSTLENILEGCTSKLRKIEYCLSGEPTMNKELPEFISLTKKKYPDVKNLVLSNTDLMRTKYGFGYLIDLFDRGMDYIQTDLYDQESKDWFIDECKKNKDILKDRGIQIFDYYKVPFNLYSYGKKIKTIFF</sequence>
<dbReference type="SUPFAM" id="SSF102114">
    <property type="entry name" value="Radical SAM enzymes"/>
    <property type="match status" value="1"/>
</dbReference>
<proteinExistence type="predicted"/>
<name>A0A0F9K6Q4_9ZZZZ</name>
<comment type="caution">
    <text evidence="1">The sequence shown here is derived from an EMBL/GenBank/DDBJ whole genome shotgun (WGS) entry which is preliminary data.</text>
</comment>
<evidence type="ECO:0008006" key="2">
    <source>
        <dbReference type="Google" id="ProtNLM"/>
    </source>
</evidence>
<accession>A0A0F9K6Q4</accession>
<dbReference type="InterPro" id="IPR013785">
    <property type="entry name" value="Aldolase_TIM"/>
</dbReference>
<dbReference type="EMBL" id="LAZR01009839">
    <property type="protein sequence ID" value="KKM70326.1"/>
    <property type="molecule type" value="Genomic_DNA"/>
</dbReference>
<evidence type="ECO:0000313" key="1">
    <source>
        <dbReference type="EMBL" id="KKM70326.1"/>
    </source>
</evidence>